<dbReference type="InterPro" id="IPR000073">
    <property type="entry name" value="AB_hydrolase_1"/>
</dbReference>
<gene>
    <name evidence="3" type="ORF">FHL15_007013</name>
</gene>
<dbReference type="STRING" id="2512241.A0A553HW04"/>
<comment type="caution">
    <text evidence="3">The sequence shown here is derived from an EMBL/GenBank/DDBJ whole genome shotgun (WGS) entry which is preliminary data.</text>
</comment>
<organism evidence="3 4">
    <name type="scientific">Xylaria flabelliformis</name>
    <dbReference type="NCBI Taxonomy" id="2512241"/>
    <lineage>
        <taxon>Eukaryota</taxon>
        <taxon>Fungi</taxon>
        <taxon>Dikarya</taxon>
        <taxon>Ascomycota</taxon>
        <taxon>Pezizomycotina</taxon>
        <taxon>Sordariomycetes</taxon>
        <taxon>Xylariomycetidae</taxon>
        <taxon>Xylariales</taxon>
        <taxon>Xylariaceae</taxon>
        <taxon>Xylaria</taxon>
    </lineage>
</organism>
<dbReference type="EMBL" id="VFLP01000039">
    <property type="protein sequence ID" value="TRX92146.1"/>
    <property type="molecule type" value="Genomic_DNA"/>
</dbReference>
<feature type="region of interest" description="Disordered" evidence="1">
    <location>
        <begin position="1"/>
        <end position="38"/>
    </location>
</feature>
<evidence type="ECO:0000313" key="3">
    <source>
        <dbReference type="EMBL" id="TRX92146.1"/>
    </source>
</evidence>
<dbReference type="AlphaFoldDB" id="A0A553HW04"/>
<dbReference type="InterPro" id="IPR052897">
    <property type="entry name" value="Sec-Metab_Biosynth_Hydrolase"/>
</dbReference>
<proteinExistence type="predicted"/>
<reference evidence="4" key="1">
    <citation type="submission" date="2019-06" db="EMBL/GenBank/DDBJ databases">
        <title>Draft genome sequence of the griseofulvin-producing fungus Xylaria cubensis strain G536.</title>
        <authorList>
            <person name="Mead M.E."/>
            <person name="Raja H.A."/>
            <person name="Steenwyk J.L."/>
            <person name="Knowles S.L."/>
            <person name="Oberlies N.H."/>
            <person name="Rokas A."/>
        </authorList>
    </citation>
    <scope>NUCLEOTIDE SEQUENCE [LARGE SCALE GENOMIC DNA]</scope>
    <source>
        <strain evidence="4">G536</strain>
    </source>
</reference>
<dbReference type="Proteomes" id="UP000319160">
    <property type="component" value="Unassembled WGS sequence"/>
</dbReference>
<dbReference type="SUPFAM" id="SSF53474">
    <property type="entry name" value="alpha/beta-Hydrolases"/>
    <property type="match status" value="1"/>
</dbReference>
<dbReference type="Pfam" id="PF12697">
    <property type="entry name" value="Abhydrolase_6"/>
    <property type="match status" value="1"/>
</dbReference>
<feature type="compositionally biased region" description="Polar residues" evidence="1">
    <location>
        <begin position="1"/>
        <end position="15"/>
    </location>
</feature>
<sequence>MISDSQNDGQNQCNGSDRDNATDENSKHRLEDIGSPSSSRLENLPVELGLLLLSSMPDLPSLRALVHASPVLHAQYRYSRNSVLRACLSRELDGFFVDAYAHAMSRVRELGPRTDETIADYLDTYQTWLSSSAPLPSMKSISPGRIHWMVAFHISVARPLARFYSNWALANLKKAILASTSRQGTAETEVNEVAEKEIEDDAAVQDDRDTELSRSEEIRFFRALYRYETYHHLFGRNQGRRLGGFRHHEIHDIFFCLFDPWEAEAVGCVETFVRFKYEDIFNQVKTDLHPRNARFRQDNGVYNPEGSHDLVMEYDDYMDGTISRGLKMTARLLVINDHEKLVSKMQRCLTHFNELDAPMRQVLGMVAQNDRREMSTKFPNARDEAEQRRDPMRFSGDIVPPDGPPFAWVVLWGEKYSNIYGEYVPVSVRQWGYVMWDERRWIDLGSDANFIASQWKASPDLIEEIENDYDWRPVELIRRRRSELEIISHETGETILSWRLPSIRAILSLPPTVENPNRGIAALKSSRTMKMPKNLPTILLVPGAFGKPDGFDSILPYLHEAGFATYPGAYPSCNPANPHVATCENDITFLRNNVLLPLLEQHKDVIILAHSYGGIVAGGAAKNLDKTTREARGHVSSIVGLIYVVGNITLEGESLLQAVGGAYPPFIKENKPAEGVAVIEPAMSVLYNDCDPALEPELAKQMNPHSLLAFSTAATAPAWADKGFDGVRAYVRTLEDCCNPSWLQDSWLEKSEVHWDVVDFNTGHMPFVSKPKELAATIVNLGLGFMAL</sequence>
<name>A0A553HW04_9PEZI</name>
<feature type="domain" description="AB hydrolase-1" evidence="2">
    <location>
        <begin position="538"/>
        <end position="776"/>
    </location>
</feature>
<dbReference type="PANTHER" id="PTHR37017">
    <property type="entry name" value="AB HYDROLASE-1 DOMAIN-CONTAINING PROTEIN-RELATED"/>
    <property type="match status" value="1"/>
</dbReference>
<dbReference type="InterPro" id="IPR029058">
    <property type="entry name" value="AB_hydrolase_fold"/>
</dbReference>
<evidence type="ECO:0000313" key="4">
    <source>
        <dbReference type="Proteomes" id="UP000319160"/>
    </source>
</evidence>
<dbReference type="PANTHER" id="PTHR37017:SF8">
    <property type="entry name" value="AB HYDROLASE-1 DOMAIN-CONTAINING PROTEIN"/>
    <property type="match status" value="1"/>
</dbReference>
<protein>
    <recommendedName>
        <fullName evidence="2">AB hydrolase-1 domain-containing protein</fullName>
    </recommendedName>
</protein>
<dbReference type="Gene3D" id="3.40.50.1820">
    <property type="entry name" value="alpha/beta hydrolase"/>
    <property type="match status" value="1"/>
</dbReference>
<evidence type="ECO:0000256" key="1">
    <source>
        <dbReference type="SAM" id="MobiDB-lite"/>
    </source>
</evidence>
<keyword evidence="4" id="KW-1185">Reference proteome</keyword>
<evidence type="ECO:0000259" key="2">
    <source>
        <dbReference type="Pfam" id="PF12697"/>
    </source>
</evidence>
<dbReference type="OrthoDB" id="5304511at2759"/>
<accession>A0A553HW04</accession>
<feature type="compositionally biased region" description="Basic and acidic residues" evidence="1">
    <location>
        <begin position="16"/>
        <end position="32"/>
    </location>
</feature>